<sequence>MKAKQHWEQVYTTKNADKVSWFQESALLSVHLIQQAGLSFDAKIIDVGGGASPLVGNLLELGYSNITVLDLSEQSLVESQARLPDSPVSVQWIAADILHANLPDEIYDVWHDRAAFHFLTTPAERSAYVGRVLKAVKPGGWVVMATFAHDGPTTCSGLPVVRYHAAQLQAEFGSKFELVTQESETHITPGGNEQKFLYCMLKKC</sequence>
<name>A0A3D8M4T2_9ALTE</name>
<dbReference type="EMBL" id="QRHA01000009">
    <property type="protein sequence ID" value="RDV24555.1"/>
    <property type="molecule type" value="Genomic_DNA"/>
</dbReference>
<dbReference type="PANTHER" id="PTHR12843:SF5">
    <property type="entry name" value="EEF1A LYSINE METHYLTRANSFERASE 2"/>
    <property type="match status" value="1"/>
</dbReference>
<dbReference type="Pfam" id="PF08241">
    <property type="entry name" value="Methyltransf_11"/>
    <property type="match status" value="1"/>
</dbReference>
<evidence type="ECO:0000313" key="2">
    <source>
        <dbReference type="EMBL" id="RDV24555.1"/>
    </source>
</evidence>
<dbReference type="CDD" id="cd02440">
    <property type="entry name" value="AdoMet_MTases"/>
    <property type="match status" value="1"/>
</dbReference>
<dbReference type="SUPFAM" id="SSF53335">
    <property type="entry name" value="S-adenosyl-L-methionine-dependent methyltransferases"/>
    <property type="match status" value="1"/>
</dbReference>
<keyword evidence="2" id="KW-0489">Methyltransferase</keyword>
<accession>A0A3D8M4T2</accession>
<dbReference type="PANTHER" id="PTHR12843">
    <property type="entry name" value="PROTEIN-LYSINE N-METHYLTRANSFERASE METTL10"/>
    <property type="match status" value="1"/>
</dbReference>
<comment type="caution">
    <text evidence="2">The sequence shown here is derived from an EMBL/GenBank/DDBJ whole genome shotgun (WGS) entry which is preliminary data.</text>
</comment>
<evidence type="ECO:0000313" key="3">
    <source>
        <dbReference type="Proteomes" id="UP000256561"/>
    </source>
</evidence>
<organism evidence="2 3">
    <name type="scientific">Alteromonas aestuariivivens</name>
    <dbReference type="NCBI Taxonomy" id="1938339"/>
    <lineage>
        <taxon>Bacteria</taxon>
        <taxon>Pseudomonadati</taxon>
        <taxon>Pseudomonadota</taxon>
        <taxon>Gammaproteobacteria</taxon>
        <taxon>Alteromonadales</taxon>
        <taxon>Alteromonadaceae</taxon>
        <taxon>Alteromonas/Salinimonas group</taxon>
        <taxon>Alteromonas</taxon>
    </lineage>
</organism>
<evidence type="ECO:0000259" key="1">
    <source>
        <dbReference type="Pfam" id="PF08241"/>
    </source>
</evidence>
<protein>
    <submittedName>
        <fullName evidence="2">Methyltransferase domain-containing protein</fullName>
    </submittedName>
</protein>
<feature type="domain" description="Methyltransferase type 11" evidence="1">
    <location>
        <begin position="46"/>
        <end position="143"/>
    </location>
</feature>
<dbReference type="AlphaFoldDB" id="A0A3D8M4T2"/>
<dbReference type="Gene3D" id="3.40.50.150">
    <property type="entry name" value="Vaccinia Virus protein VP39"/>
    <property type="match status" value="1"/>
</dbReference>
<dbReference type="OrthoDB" id="9788660at2"/>
<dbReference type="InterPro" id="IPR013216">
    <property type="entry name" value="Methyltransf_11"/>
</dbReference>
<dbReference type="InterPro" id="IPR029063">
    <property type="entry name" value="SAM-dependent_MTases_sf"/>
</dbReference>
<proteinExistence type="predicted"/>
<dbReference type="GO" id="GO:0008757">
    <property type="term" value="F:S-adenosylmethionine-dependent methyltransferase activity"/>
    <property type="evidence" value="ECO:0007669"/>
    <property type="project" value="InterPro"/>
</dbReference>
<reference evidence="3" key="1">
    <citation type="submission" date="2018-08" db="EMBL/GenBank/DDBJ databases">
        <authorList>
            <person name="Zhang J."/>
            <person name="Du Z.-J."/>
        </authorList>
    </citation>
    <scope>NUCLEOTIDE SEQUENCE [LARGE SCALE GENOMIC DNA]</scope>
    <source>
        <strain evidence="3">KCTC 52655</strain>
    </source>
</reference>
<gene>
    <name evidence="2" type="ORF">DXV75_12670</name>
</gene>
<dbReference type="RefSeq" id="WP_115593801.1">
    <property type="nucleotide sequence ID" value="NZ_QRHA01000009.1"/>
</dbReference>
<dbReference type="Proteomes" id="UP000256561">
    <property type="component" value="Unassembled WGS sequence"/>
</dbReference>
<dbReference type="GO" id="GO:0032259">
    <property type="term" value="P:methylation"/>
    <property type="evidence" value="ECO:0007669"/>
    <property type="project" value="UniProtKB-KW"/>
</dbReference>
<keyword evidence="2" id="KW-0808">Transferase</keyword>
<keyword evidence="3" id="KW-1185">Reference proteome</keyword>